<dbReference type="InterPro" id="IPR053545">
    <property type="entry name" value="Enoyl-CoA_hydratase-like"/>
</dbReference>
<dbReference type="EMBL" id="WEGJ01000002">
    <property type="protein sequence ID" value="MQY11001.1"/>
    <property type="molecule type" value="Genomic_DNA"/>
</dbReference>
<protein>
    <submittedName>
        <fullName evidence="1">Enoyl-CoA-hydratase</fullName>
        <ecNumber evidence="1">4.2.1.17</ecNumber>
    </submittedName>
</protein>
<dbReference type="NCBIfam" id="NF042431">
    <property type="entry name" value="EnCoAhydt_DpgB"/>
    <property type="match status" value="1"/>
</dbReference>
<accession>A0A7K0CC28</accession>
<dbReference type="PANTHER" id="PTHR43459">
    <property type="entry name" value="ENOYL-COA HYDRATASE"/>
    <property type="match status" value="1"/>
</dbReference>
<dbReference type="AlphaFoldDB" id="A0A7K0CC28"/>
<dbReference type="CDD" id="cd06558">
    <property type="entry name" value="crotonase-like"/>
    <property type="match status" value="1"/>
</dbReference>
<dbReference type="PANTHER" id="PTHR43459:SF1">
    <property type="entry name" value="EG:BACN32G11.4 PROTEIN"/>
    <property type="match status" value="1"/>
</dbReference>
<evidence type="ECO:0000313" key="1">
    <source>
        <dbReference type="EMBL" id="MQY11001.1"/>
    </source>
</evidence>
<evidence type="ECO:0000313" key="2">
    <source>
        <dbReference type="Proteomes" id="UP000466345"/>
    </source>
</evidence>
<dbReference type="InterPro" id="IPR029045">
    <property type="entry name" value="ClpP/crotonase-like_dom_sf"/>
</dbReference>
<dbReference type="Pfam" id="PF00378">
    <property type="entry name" value="ECH_1"/>
    <property type="match status" value="1"/>
</dbReference>
<organism evidence="1 2">
    <name type="scientific">Streptomyces smaragdinus</name>
    <dbReference type="NCBI Taxonomy" id="2585196"/>
    <lineage>
        <taxon>Bacteria</taxon>
        <taxon>Bacillati</taxon>
        <taxon>Actinomycetota</taxon>
        <taxon>Actinomycetes</taxon>
        <taxon>Kitasatosporales</taxon>
        <taxon>Streptomycetaceae</taxon>
        <taxon>Streptomyces</taxon>
    </lineage>
</organism>
<dbReference type="Gene3D" id="3.90.226.10">
    <property type="entry name" value="2-enoyl-CoA Hydratase, Chain A, domain 1"/>
    <property type="match status" value="1"/>
</dbReference>
<gene>
    <name evidence="1" type="primary">dpgB</name>
    <name evidence="1" type="ORF">SRB5_11150</name>
</gene>
<dbReference type="GO" id="GO:0004300">
    <property type="term" value="F:enoyl-CoA hydratase activity"/>
    <property type="evidence" value="ECO:0007669"/>
    <property type="project" value="UniProtKB-EC"/>
</dbReference>
<keyword evidence="1" id="KW-0456">Lyase</keyword>
<comment type="caution">
    <text evidence="1">The sequence shown here is derived from an EMBL/GenBank/DDBJ whole genome shotgun (WGS) entry which is preliminary data.</text>
</comment>
<dbReference type="Proteomes" id="UP000466345">
    <property type="component" value="Unassembled WGS sequence"/>
</dbReference>
<keyword evidence="2" id="KW-1185">Reference proteome</keyword>
<sequence length="227" mass="23542">MDTNGYDGPTLTVDGSSPVTATTVKELVALCDRVEDGDGTTVLIHVTGAPTVPVFPPDAGIALVTKWERALRRLERLPAATVAVAHGSCGGPALDAFLTADLRIAAPGTVFWATPDAGSPWPGMAAFRLTRLVGLPHARRAVLLGEPITAAEAERTGLVDRITDDAVPSALPGGTAGAELAIARQLLFDAQSTSFEDALGAHLAACDRTLRQAATGPRPNPEQEPVR</sequence>
<dbReference type="SUPFAM" id="SSF52096">
    <property type="entry name" value="ClpP/crotonase"/>
    <property type="match status" value="1"/>
</dbReference>
<name>A0A7K0CC28_9ACTN</name>
<proteinExistence type="predicted"/>
<dbReference type="InterPro" id="IPR001753">
    <property type="entry name" value="Enoyl-CoA_hydra/iso"/>
</dbReference>
<dbReference type="RefSeq" id="WP_323377117.1">
    <property type="nucleotide sequence ID" value="NZ_WEGJ01000002.1"/>
</dbReference>
<dbReference type="EC" id="4.2.1.17" evidence="1"/>
<reference evidence="1 2" key="1">
    <citation type="submission" date="2019-10" db="EMBL/GenBank/DDBJ databases">
        <title>Streptomyces smaragdinus sp. nov. and Streptomyces fabii sp. nov., isolated from the gut of fungus growing-termite Macrotermes natalensis.</title>
        <authorList>
            <person name="Schwitalla J."/>
            <person name="Benndorf R."/>
            <person name="Martin K."/>
            <person name="De Beer W."/>
            <person name="Kaster A.-K."/>
            <person name="Vollmers J."/>
            <person name="Poulsen M."/>
            <person name="Beemelmanns C."/>
        </authorList>
    </citation>
    <scope>NUCLEOTIDE SEQUENCE [LARGE SCALE GENOMIC DNA]</scope>
    <source>
        <strain evidence="1 2">RB5</strain>
    </source>
</reference>